<keyword evidence="4" id="KW-1185">Reference proteome</keyword>
<accession>A0AA39Q263</accession>
<protein>
    <recommendedName>
        <fullName evidence="2">BTB domain-containing protein</fullName>
    </recommendedName>
</protein>
<dbReference type="AlphaFoldDB" id="A0AA39Q263"/>
<proteinExistence type="predicted"/>
<comment type="caution">
    <text evidence="3">The sequence shown here is derived from an EMBL/GenBank/DDBJ whole genome shotgun (WGS) entry which is preliminary data.</text>
</comment>
<dbReference type="SUPFAM" id="SSF54695">
    <property type="entry name" value="POZ domain"/>
    <property type="match status" value="1"/>
</dbReference>
<gene>
    <name evidence="3" type="ORF">EDD18DRAFT_1354845</name>
</gene>
<dbReference type="PROSITE" id="PS50097">
    <property type="entry name" value="BTB"/>
    <property type="match status" value="1"/>
</dbReference>
<name>A0AA39Q263_9AGAR</name>
<dbReference type="EMBL" id="JAUEPU010000019">
    <property type="protein sequence ID" value="KAK0494857.1"/>
    <property type="molecule type" value="Genomic_DNA"/>
</dbReference>
<reference evidence="3" key="1">
    <citation type="submission" date="2023-06" db="EMBL/GenBank/DDBJ databases">
        <authorList>
            <consortium name="Lawrence Berkeley National Laboratory"/>
            <person name="Ahrendt S."/>
            <person name="Sahu N."/>
            <person name="Indic B."/>
            <person name="Wong-Bajracharya J."/>
            <person name="Merenyi Z."/>
            <person name="Ke H.-M."/>
            <person name="Monk M."/>
            <person name="Kocsube S."/>
            <person name="Drula E."/>
            <person name="Lipzen A."/>
            <person name="Balint B."/>
            <person name="Henrissat B."/>
            <person name="Andreopoulos B."/>
            <person name="Martin F.M."/>
            <person name="Harder C.B."/>
            <person name="Rigling D."/>
            <person name="Ford K.L."/>
            <person name="Foster G.D."/>
            <person name="Pangilinan J."/>
            <person name="Papanicolaou A."/>
            <person name="Barry K."/>
            <person name="LaButti K."/>
            <person name="Viragh M."/>
            <person name="Koriabine M."/>
            <person name="Yan M."/>
            <person name="Riley R."/>
            <person name="Champramary S."/>
            <person name="Plett K.L."/>
            <person name="Tsai I.J."/>
            <person name="Slot J."/>
            <person name="Sipos G."/>
            <person name="Plett J."/>
            <person name="Nagy L.G."/>
            <person name="Grigoriev I.V."/>
        </authorList>
    </citation>
    <scope>NUCLEOTIDE SEQUENCE</scope>
    <source>
        <strain evidence="3">HWK02</strain>
    </source>
</reference>
<dbReference type="InterPro" id="IPR000210">
    <property type="entry name" value="BTB/POZ_dom"/>
</dbReference>
<sequence>MSNQTGSQFGSIRRRESCYLTGGDAYFLVEEYMFCVHRIFFERESQKFRQMFEEPAAPGENPAGSSAGTAFKLEGVTANEFSKFLWIFYNPKYSLYDASVDDWHAILRLASDWGFPEVKALAVRELEGKPMSLVDRIVLYQAYNVDSEILIPLYVKLCSRDEPLNKIESQKLGVETVVLVFHARERLRSPSHDGVKSPLPNGVNSLDVMRVVSETWQGDDVSSGNRSSGGWVADRVPTLLSKPLPSRRARGTDPRVARITNLQVPRIPDAVPIIRDRPLPTTPGDSDSHNKAFGSDEELLSVEKKEGLGHETDSRGVANPISSFPESERYRTESPRPPGSWVA</sequence>
<dbReference type="Pfam" id="PF00651">
    <property type="entry name" value="BTB"/>
    <property type="match status" value="1"/>
</dbReference>
<dbReference type="Proteomes" id="UP001175228">
    <property type="component" value="Unassembled WGS sequence"/>
</dbReference>
<feature type="domain" description="BTB" evidence="2">
    <location>
        <begin position="23"/>
        <end position="97"/>
    </location>
</feature>
<dbReference type="InterPro" id="IPR011333">
    <property type="entry name" value="SKP1/BTB/POZ_sf"/>
</dbReference>
<feature type="region of interest" description="Disordered" evidence="1">
    <location>
        <begin position="270"/>
        <end position="343"/>
    </location>
</feature>
<organism evidence="3 4">
    <name type="scientific">Armillaria luteobubalina</name>
    <dbReference type="NCBI Taxonomy" id="153913"/>
    <lineage>
        <taxon>Eukaryota</taxon>
        <taxon>Fungi</taxon>
        <taxon>Dikarya</taxon>
        <taxon>Basidiomycota</taxon>
        <taxon>Agaricomycotina</taxon>
        <taxon>Agaricomycetes</taxon>
        <taxon>Agaricomycetidae</taxon>
        <taxon>Agaricales</taxon>
        <taxon>Marasmiineae</taxon>
        <taxon>Physalacriaceae</taxon>
        <taxon>Armillaria</taxon>
    </lineage>
</organism>
<evidence type="ECO:0000313" key="3">
    <source>
        <dbReference type="EMBL" id="KAK0494857.1"/>
    </source>
</evidence>
<evidence type="ECO:0000259" key="2">
    <source>
        <dbReference type="PROSITE" id="PS50097"/>
    </source>
</evidence>
<evidence type="ECO:0000256" key="1">
    <source>
        <dbReference type="SAM" id="MobiDB-lite"/>
    </source>
</evidence>
<feature type="compositionally biased region" description="Basic and acidic residues" evidence="1">
    <location>
        <begin position="301"/>
        <end position="314"/>
    </location>
</feature>
<dbReference type="Gene3D" id="3.30.710.10">
    <property type="entry name" value="Potassium Channel Kv1.1, Chain A"/>
    <property type="match status" value="1"/>
</dbReference>
<evidence type="ECO:0000313" key="4">
    <source>
        <dbReference type="Proteomes" id="UP001175228"/>
    </source>
</evidence>